<gene>
    <name evidence="6" type="ORF">AB6A40_008874</name>
</gene>
<evidence type="ECO:0000313" key="6">
    <source>
        <dbReference type="EMBL" id="MFH4982165.1"/>
    </source>
</evidence>
<dbReference type="SUPFAM" id="SSF52833">
    <property type="entry name" value="Thioredoxin-like"/>
    <property type="match status" value="1"/>
</dbReference>
<name>A0ABD6ERI7_9BILA</name>
<evidence type="ECO:0000256" key="4">
    <source>
        <dbReference type="ARBA" id="ARBA00072946"/>
    </source>
</evidence>
<dbReference type="GO" id="GO:0004602">
    <property type="term" value="F:glutathione peroxidase activity"/>
    <property type="evidence" value="ECO:0007669"/>
    <property type="project" value="UniProtKB-ARBA"/>
</dbReference>
<dbReference type="Proteomes" id="UP001608902">
    <property type="component" value="Unassembled WGS sequence"/>
</dbReference>
<keyword evidence="2" id="KW-0808">Transferase</keyword>
<keyword evidence="7" id="KW-1185">Reference proteome</keyword>
<dbReference type="EC" id="2.5.1.18" evidence="1"/>
<dbReference type="InterPro" id="IPR004045">
    <property type="entry name" value="Glutathione_S-Trfase_N"/>
</dbReference>
<dbReference type="PANTHER" id="PTHR11571:SF261">
    <property type="entry name" value="GLUTATHIONE S-TRANSFERASE GST-36-RELATED"/>
    <property type="match status" value="1"/>
</dbReference>
<proteinExistence type="predicted"/>
<sequence>MSYKLRYFPVRARGECIRLLFHYTETKFDDEIISFEDWPAIKPTTPFGQVPVLIVGGRLHIAQTTAILRYIGEKKGLIGRNAEENALIDMYGEQIQDALNATGPYVQALYFGKGDPVIYS</sequence>
<dbReference type="InterPro" id="IPR036249">
    <property type="entry name" value="Thioredoxin-like_sf"/>
</dbReference>
<protein>
    <recommendedName>
        <fullName evidence="4">Glutathione S-transferase 1</fullName>
        <ecNumber evidence="1">2.5.1.18</ecNumber>
    </recommendedName>
</protein>
<dbReference type="PANTHER" id="PTHR11571">
    <property type="entry name" value="GLUTATHIONE S-TRANSFERASE"/>
    <property type="match status" value="1"/>
</dbReference>
<dbReference type="InterPro" id="IPR040079">
    <property type="entry name" value="Glutathione_S-Trfase"/>
</dbReference>
<dbReference type="GO" id="GO:0004364">
    <property type="term" value="F:glutathione transferase activity"/>
    <property type="evidence" value="ECO:0007669"/>
    <property type="project" value="UniProtKB-EC"/>
</dbReference>
<comment type="catalytic activity">
    <reaction evidence="3">
        <text>RX + glutathione = an S-substituted glutathione + a halide anion + H(+)</text>
        <dbReference type="Rhea" id="RHEA:16437"/>
        <dbReference type="ChEBI" id="CHEBI:15378"/>
        <dbReference type="ChEBI" id="CHEBI:16042"/>
        <dbReference type="ChEBI" id="CHEBI:17792"/>
        <dbReference type="ChEBI" id="CHEBI:57925"/>
        <dbReference type="ChEBI" id="CHEBI:90779"/>
        <dbReference type="EC" id="2.5.1.18"/>
    </reaction>
</comment>
<dbReference type="Pfam" id="PF02798">
    <property type="entry name" value="GST_N"/>
    <property type="match status" value="1"/>
</dbReference>
<reference evidence="6 7" key="1">
    <citation type="submission" date="2024-08" db="EMBL/GenBank/DDBJ databases">
        <title>Gnathostoma spinigerum genome.</title>
        <authorList>
            <person name="Gonzalez-Bertolin B."/>
            <person name="Monzon S."/>
            <person name="Zaballos A."/>
            <person name="Jimenez P."/>
            <person name="Dekumyoy P."/>
            <person name="Varona S."/>
            <person name="Cuesta I."/>
            <person name="Sumanam S."/>
            <person name="Adisakwattana P."/>
            <person name="Gasser R.B."/>
            <person name="Hernandez-Gonzalez A."/>
            <person name="Young N.D."/>
            <person name="Perteguer M.J."/>
        </authorList>
    </citation>
    <scope>NUCLEOTIDE SEQUENCE [LARGE SCALE GENOMIC DNA]</scope>
    <source>
        <strain evidence="6">AL3</strain>
        <tissue evidence="6">Liver</tissue>
    </source>
</reference>
<dbReference type="PROSITE" id="PS50404">
    <property type="entry name" value="GST_NTER"/>
    <property type="match status" value="1"/>
</dbReference>
<evidence type="ECO:0000313" key="7">
    <source>
        <dbReference type="Proteomes" id="UP001608902"/>
    </source>
</evidence>
<comment type="caution">
    <text evidence="6">The sequence shown here is derived from an EMBL/GenBank/DDBJ whole genome shotgun (WGS) entry which is preliminary data.</text>
</comment>
<dbReference type="EMBL" id="JBGFUD010008609">
    <property type="protein sequence ID" value="MFH4982165.1"/>
    <property type="molecule type" value="Genomic_DNA"/>
</dbReference>
<dbReference type="FunFam" id="3.40.30.10:FF:000035">
    <property type="entry name" value="hematopoietic prostaglandin D synthase"/>
    <property type="match status" value="1"/>
</dbReference>
<dbReference type="AlphaFoldDB" id="A0ABD6ERI7"/>
<evidence type="ECO:0000256" key="2">
    <source>
        <dbReference type="ARBA" id="ARBA00022679"/>
    </source>
</evidence>
<evidence type="ECO:0000259" key="5">
    <source>
        <dbReference type="PROSITE" id="PS50404"/>
    </source>
</evidence>
<dbReference type="SFLD" id="SFLDS00019">
    <property type="entry name" value="Glutathione_Transferase_(cytos"/>
    <property type="match status" value="1"/>
</dbReference>
<accession>A0ABD6ERI7</accession>
<dbReference type="InterPro" id="IPR050213">
    <property type="entry name" value="GST_superfamily"/>
</dbReference>
<evidence type="ECO:0000256" key="1">
    <source>
        <dbReference type="ARBA" id="ARBA00012452"/>
    </source>
</evidence>
<dbReference type="CDD" id="cd03039">
    <property type="entry name" value="GST_N_Sigma_like"/>
    <property type="match status" value="1"/>
</dbReference>
<feature type="domain" description="GST N-terminal" evidence="5">
    <location>
        <begin position="1"/>
        <end position="79"/>
    </location>
</feature>
<evidence type="ECO:0000256" key="3">
    <source>
        <dbReference type="ARBA" id="ARBA00047960"/>
    </source>
</evidence>
<dbReference type="Gene3D" id="1.20.1050.130">
    <property type="match status" value="1"/>
</dbReference>
<organism evidence="6 7">
    <name type="scientific">Gnathostoma spinigerum</name>
    <dbReference type="NCBI Taxonomy" id="75299"/>
    <lineage>
        <taxon>Eukaryota</taxon>
        <taxon>Metazoa</taxon>
        <taxon>Ecdysozoa</taxon>
        <taxon>Nematoda</taxon>
        <taxon>Chromadorea</taxon>
        <taxon>Rhabditida</taxon>
        <taxon>Spirurina</taxon>
        <taxon>Gnathostomatomorpha</taxon>
        <taxon>Gnathostomatoidea</taxon>
        <taxon>Gnathostomatidae</taxon>
        <taxon>Gnathostoma</taxon>
    </lineage>
</organism>